<dbReference type="EMBL" id="JAGFBS010000065">
    <property type="protein sequence ID" value="KAG6369783.1"/>
    <property type="molecule type" value="Genomic_DNA"/>
</dbReference>
<evidence type="ECO:0000313" key="2">
    <source>
        <dbReference type="EMBL" id="KAG6369783.1"/>
    </source>
</evidence>
<feature type="compositionally biased region" description="Acidic residues" evidence="1">
    <location>
        <begin position="26"/>
        <end position="36"/>
    </location>
</feature>
<gene>
    <name evidence="2" type="ORF">JVT61DRAFT_13547</name>
</gene>
<sequence length="106" mass="12465">MLTLPECILQALVKSTYEDHKKTVDVEMENNEEDSDKESKIPTEDRLKLKFNHWEQRHDGNVDNNKEPKEKHIIVKEHAMSISRLFSPFENKNHLLALSQPVEEPM</sequence>
<reference evidence="2" key="1">
    <citation type="submission" date="2021-03" db="EMBL/GenBank/DDBJ databases">
        <title>Evolutionary innovations through gain and loss of genes in the ectomycorrhizal Boletales.</title>
        <authorList>
            <person name="Wu G."/>
            <person name="Miyauchi S."/>
            <person name="Morin E."/>
            <person name="Yang Z.-L."/>
            <person name="Xu J."/>
            <person name="Martin F.M."/>
        </authorList>
    </citation>
    <scope>NUCLEOTIDE SEQUENCE</scope>
    <source>
        <strain evidence="2">BR01</strain>
    </source>
</reference>
<dbReference type="AlphaFoldDB" id="A0A8I3A3Q3"/>
<comment type="caution">
    <text evidence="2">The sequence shown here is derived from an EMBL/GenBank/DDBJ whole genome shotgun (WGS) entry which is preliminary data.</text>
</comment>
<keyword evidence="3" id="KW-1185">Reference proteome</keyword>
<dbReference type="Proteomes" id="UP000683000">
    <property type="component" value="Unassembled WGS sequence"/>
</dbReference>
<organism evidence="2 3">
    <name type="scientific">Boletus reticuloceps</name>
    <dbReference type="NCBI Taxonomy" id="495285"/>
    <lineage>
        <taxon>Eukaryota</taxon>
        <taxon>Fungi</taxon>
        <taxon>Dikarya</taxon>
        <taxon>Basidiomycota</taxon>
        <taxon>Agaricomycotina</taxon>
        <taxon>Agaricomycetes</taxon>
        <taxon>Agaricomycetidae</taxon>
        <taxon>Boletales</taxon>
        <taxon>Boletineae</taxon>
        <taxon>Boletaceae</taxon>
        <taxon>Boletoideae</taxon>
        <taxon>Boletus</taxon>
    </lineage>
</organism>
<proteinExistence type="predicted"/>
<evidence type="ECO:0000256" key="1">
    <source>
        <dbReference type="SAM" id="MobiDB-lite"/>
    </source>
</evidence>
<name>A0A8I3A3Q3_9AGAM</name>
<feature type="region of interest" description="Disordered" evidence="1">
    <location>
        <begin position="24"/>
        <end position="44"/>
    </location>
</feature>
<evidence type="ECO:0000313" key="3">
    <source>
        <dbReference type="Proteomes" id="UP000683000"/>
    </source>
</evidence>
<protein>
    <submittedName>
        <fullName evidence="2">Uncharacterized protein</fullName>
    </submittedName>
</protein>
<accession>A0A8I3A3Q3</accession>